<evidence type="ECO:0000313" key="3">
    <source>
        <dbReference type="Proteomes" id="UP000582643"/>
    </source>
</evidence>
<dbReference type="EMBL" id="JACHJY010000021">
    <property type="protein sequence ID" value="MBB4987390.1"/>
    <property type="molecule type" value="Genomic_DNA"/>
</dbReference>
<protein>
    <submittedName>
        <fullName evidence="2">Uncharacterized protein</fullName>
    </submittedName>
</protein>
<comment type="caution">
    <text evidence="2">The sequence shown here is derived from an EMBL/GenBank/DDBJ whole genome shotgun (WGS) entry which is preliminary data.</text>
</comment>
<reference evidence="2 3" key="1">
    <citation type="submission" date="2020-08" db="EMBL/GenBank/DDBJ databases">
        <title>Genomic Encyclopedia of Type Strains, Phase III (KMG-III): the genomes of soil and plant-associated and newly described type strains.</title>
        <authorList>
            <person name="Whitman W."/>
        </authorList>
    </citation>
    <scope>NUCLEOTIDE SEQUENCE [LARGE SCALE GENOMIC DNA]</scope>
    <source>
        <strain evidence="2 3">SFB5A</strain>
    </source>
</reference>
<dbReference type="AlphaFoldDB" id="A0A7W7UBZ7"/>
<evidence type="ECO:0000256" key="1">
    <source>
        <dbReference type="SAM" id="MobiDB-lite"/>
    </source>
</evidence>
<dbReference type="RefSeq" id="WP_184933217.1">
    <property type="nucleotide sequence ID" value="NZ_JACHJY010000021.1"/>
</dbReference>
<proteinExistence type="predicted"/>
<sequence>MAMGTFRNKKPYAQPGFPAPISSAGARTLLWDGGQTAAFLADEPVPDLPPDDAPSTLLDRQEAAAELGVTARTWDGYATDPRIAADVVDVQGVDHWPRGVVRAFRDGRPGKAAGSGRPKGSADAVPRGELRDRVAVLLDADPSITIAGVQEATGSAYATVQRVLAELRADRIGVFMKANPALSFEQAADRLGYPPAVHRGVRTVMEQGSTSNQDAGNH</sequence>
<gene>
    <name evidence="2" type="ORF">GGE06_008363</name>
</gene>
<feature type="region of interest" description="Disordered" evidence="1">
    <location>
        <begin position="105"/>
        <end position="125"/>
    </location>
</feature>
<evidence type="ECO:0000313" key="2">
    <source>
        <dbReference type="EMBL" id="MBB4987390.1"/>
    </source>
</evidence>
<dbReference type="Proteomes" id="UP000582643">
    <property type="component" value="Unassembled WGS sequence"/>
</dbReference>
<keyword evidence="3" id="KW-1185">Reference proteome</keyword>
<name>A0A7W7UBZ7_9ACTN</name>
<organism evidence="2 3">
    <name type="scientific">Streptomyces nymphaeiformis</name>
    <dbReference type="NCBI Taxonomy" id="2663842"/>
    <lineage>
        <taxon>Bacteria</taxon>
        <taxon>Bacillati</taxon>
        <taxon>Actinomycetota</taxon>
        <taxon>Actinomycetes</taxon>
        <taxon>Kitasatosporales</taxon>
        <taxon>Streptomycetaceae</taxon>
        <taxon>Streptomyces</taxon>
    </lineage>
</organism>
<accession>A0A7W7UBZ7</accession>